<evidence type="ECO:0000313" key="3">
    <source>
        <dbReference type="Proteomes" id="UP000316801"/>
    </source>
</evidence>
<accession>A0A549SMY5</accession>
<dbReference type="InterPro" id="IPR010664">
    <property type="entry name" value="LipoPS_assembly_LptC-rel"/>
</dbReference>
<dbReference type="Pfam" id="PF06835">
    <property type="entry name" value="LptC"/>
    <property type="match status" value="1"/>
</dbReference>
<reference evidence="2 3" key="1">
    <citation type="submission" date="2019-07" db="EMBL/GenBank/DDBJ databases">
        <title>Ln-dependent methylotrophs.</title>
        <authorList>
            <person name="Tani A."/>
        </authorList>
    </citation>
    <scope>NUCLEOTIDE SEQUENCE [LARGE SCALE GENOMIC DNA]</scope>
    <source>
        <strain evidence="2 3">SM12</strain>
    </source>
</reference>
<feature type="transmembrane region" description="Helical" evidence="1">
    <location>
        <begin position="36"/>
        <end position="59"/>
    </location>
</feature>
<organism evidence="2 3">
    <name type="scientific">Rhizobium straminoryzae</name>
    <dbReference type="NCBI Taxonomy" id="1387186"/>
    <lineage>
        <taxon>Bacteria</taxon>
        <taxon>Pseudomonadati</taxon>
        <taxon>Pseudomonadota</taxon>
        <taxon>Alphaproteobacteria</taxon>
        <taxon>Hyphomicrobiales</taxon>
        <taxon>Rhizobiaceae</taxon>
        <taxon>Rhizobium/Agrobacterium group</taxon>
        <taxon>Rhizobium</taxon>
    </lineage>
</organism>
<gene>
    <name evidence="2" type="ORF">FNA46_24820</name>
</gene>
<name>A0A549SMY5_9HYPH</name>
<dbReference type="EMBL" id="VJMG01000103">
    <property type="protein sequence ID" value="TRL30990.1"/>
    <property type="molecule type" value="Genomic_DNA"/>
</dbReference>
<keyword evidence="1" id="KW-0812">Transmembrane</keyword>
<protein>
    <submittedName>
        <fullName evidence="2">LPS export ABC transporter periplasmic protein LptC</fullName>
    </submittedName>
</protein>
<dbReference type="AlphaFoldDB" id="A0A549SMY5"/>
<keyword evidence="1" id="KW-1133">Transmembrane helix</keyword>
<dbReference type="RefSeq" id="WP_143127921.1">
    <property type="nucleotide sequence ID" value="NZ_VJMG01000103.1"/>
</dbReference>
<keyword evidence="3" id="KW-1185">Reference proteome</keyword>
<dbReference type="Proteomes" id="UP000316801">
    <property type="component" value="Unassembled WGS sequence"/>
</dbReference>
<evidence type="ECO:0000256" key="1">
    <source>
        <dbReference type="SAM" id="Phobius"/>
    </source>
</evidence>
<comment type="caution">
    <text evidence="2">The sequence shown here is derived from an EMBL/GenBank/DDBJ whole genome shotgun (WGS) entry which is preliminary data.</text>
</comment>
<evidence type="ECO:0000313" key="2">
    <source>
        <dbReference type="EMBL" id="TRL30990.1"/>
    </source>
</evidence>
<proteinExistence type="predicted"/>
<keyword evidence="1" id="KW-0472">Membrane</keyword>
<sequence length="226" mass="24201">MLQTTTHVQDIALNERRAAAYRSALAHSRRVQRLRVLLPVTAAVISAAFIGVSFVRAYLPENLTIQSATIEDGKIVMESPAMAGRNAKGISYSLTATRALQDVAKPDMIELENVKAAVPLNADVIARVVASAGLFDRSADRLNMTHPFTVNLSNGISAEFQSAFIDVPQSMMESNTPVRITTDKASIVAQSMKMSDKGHTITFAGQVQVNLAGAALRNQGKPSPAP</sequence>